<dbReference type="Proteomes" id="UP000093510">
    <property type="component" value="Unassembled WGS sequence"/>
</dbReference>
<dbReference type="RefSeq" id="WP_066336967.1">
    <property type="nucleotide sequence ID" value="NZ_CP017688.1"/>
</dbReference>
<reference evidence="1 2" key="1">
    <citation type="submission" date="2016-03" db="EMBL/GenBank/DDBJ databases">
        <authorList>
            <person name="Ploux O."/>
        </authorList>
    </citation>
    <scope>NUCLEOTIDE SEQUENCE [LARGE SCALE GENOMIC DNA]</scope>
    <source>
        <strain evidence="1 2">LPB0076</strain>
    </source>
</reference>
<gene>
    <name evidence="1" type="ORF">LPBF_12205</name>
</gene>
<dbReference type="OrthoDB" id="9972945at2"/>
<protein>
    <submittedName>
        <fullName evidence="1">Uncharacterized protein</fullName>
    </submittedName>
</protein>
<comment type="caution">
    <text evidence="1">The sequence shown here is derived from an EMBL/GenBank/DDBJ whole genome shotgun (WGS) entry which is preliminary data.</text>
</comment>
<name>A0A1B9DKJ1_9FLAO</name>
<keyword evidence="2" id="KW-1185">Reference proteome</keyword>
<proteinExistence type="predicted"/>
<sequence length="89" mass="10314">MIDKTQRWILNVPQEELTLQQRKDAMIMLGMLNVCGDYATAIIKVKELWVNGILPLIPTNDEGYNARKVARHLAMKRLKNAYFFHITQA</sequence>
<evidence type="ECO:0000313" key="1">
    <source>
        <dbReference type="EMBL" id="OCB70201.1"/>
    </source>
</evidence>
<evidence type="ECO:0000313" key="2">
    <source>
        <dbReference type="Proteomes" id="UP000093510"/>
    </source>
</evidence>
<dbReference type="EMBL" id="LVEP01000064">
    <property type="protein sequence ID" value="OCB70201.1"/>
    <property type="molecule type" value="Genomic_DNA"/>
</dbReference>
<organism evidence="1 2">
    <name type="scientific">Flavobacterium crassostreae</name>
    <dbReference type="NCBI Taxonomy" id="1763534"/>
    <lineage>
        <taxon>Bacteria</taxon>
        <taxon>Pseudomonadati</taxon>
        <taxon>Bacteroidota</taxon>
        <taxon>Flavobacteriia</taxon>
        <taxon>Flavobacteriales</taxon>
        <taxon>Flavobacteriaceae</taxon>
        <taxon>Flavobacterium</taxon>
    </lineage>
</organism>
<accession>A0A1B9DKJ1</accession>
<dbReference type="AlphaFoldDB" id="A0A1B9DKJ1"/>